<dbReference type="EMBL" id="CAJNNW010031503">
    <property type="protein sequence ID" value="CAE8707837.1"/>
    <property type="molecule type" value="Genomic_DNA"/>
</dbReference>
<organism evidence="2 3">
    <name type="scientific">Polarella glacialis</name>
    <name type="common">Dinoflagellate</name>
    <dbReference type="NCBI Taxonomy" id="89957"/>
    <lineage>
        <taxon>Eukaryota</taxon>
        <taxon>Sar</taxon>
        <taxon>Alveolata</taxon>
        <taxon>Dinophyceae</taxon>
        <taxon>Suessiales</taxon>
        <taxon>Suessiaceae</taxon>
        <taxon>Polarella</taxon>
    </lineage>
</organism>
<proteinExistence type="predicted"/>
<feature type="non-terminal residue" evidence="2">
    <location>
        <position position="143"/>
    </location>
</feature>
<feature type="compositionally biased region" description="Polar residues" evidence="1">
    <location>
        <begin position="56"/>
        <end position="69"/>
    </location>
</feature>
<evidence type="ECO:0000256" key="1">
    <source>
        <dbReference type="SAM" id="MobiDB-lite"/>
    </source>
</evidence>
<evidence type="ECO:0000313" key="3">
    <source>
        <dbReference type="Proteomes" id="UP000626109"/>
    </source>
</evidence>
<comment type="caution">
    <text evidence="2">The sequence shown here is derived from an EMBL/GenBank/DDBJ whole genome shotgun (WGS) entry which is preliminary data.</text>
</comment>
<dbReference type="AlphaFoldDB" id="A0A813KQI0"/>
<feature type="compositionally biased region" description="Low complexity" evidence="1">
    <location>
        <begin position="70"/>
        <end position="87"/>
    </location>
</feature>
<gene>
    <name evidence="2" type="ORF">PGLA2088_LOCUS34687</name>
</gene>
<feature type="non-terminal residue" evidence="2">
    <location>
        <position position="1"/>
    </location>
</feature>
<dbReference type="Proteomes" id="UP000626109">
    <property type="component" value="Unassembled WGS sequence"/>
</dbReference>
<evidence type="ECO:0000313" key="2">
    <source>
        <dbReference type="EMBL" id="CAE8707837.1"/>
    </source>
</evidence>
<reference evidence="2" key="1">
    <citation type="submission" date="2021-02" db="EMBL/GenBank/DDBJ databases">
        <authorList>
            <person name="Dougan E. K."/>
            <person name="Rhodes N."/>
            <person name="Thang M."/>
            <person name="Chan C."/>
        </authorList>
    </citation>
    <scope>NUCLEOTIDE SEQUENCE</scope>
</reference>
<feature type="region of interest" description="Disordered" evidence="1">
    <location>
        <begin position="56"/>
        <end position="87"/>
    </location>
</feature>
<name>A0A813KQI0_POLGL</name>
<accession>A0A813KQI0</accession>
<sequence length="143" mass="14485">CSRFGSQFSPVALGFHWQSVRLLKMAQRPSSSSLALGAAGVGGMMLLGSSSQSFVSTPAQAASPSPNLRASSAVSQTQQPAASSAPASSAVPVIACGGLAAAALAGQRASRRQNRSSALPTVVPVQSSVQRRALDQSSRYADL</sequence>
<protein>
    <submittedName>
        <fullName evidence="2">Uncharacterized protein</fullName>
    </submittedName>
</protein>